<keyword evidence="3" id="KW-1185">Reference proteome</keyword>
<accession>A0A498NUV2</accession>
<keyword evidence="1" id="KW-0732">Signal</keyword>
<dbReference type="Proteomes" id="UP000290572">
    <property type="component" value="Unassembled WGS sequence"/>
</dbReference>
<comment type="caution">
    <text evidence="2">The sequence shown here is derived from an EMBL/GenBank/DDBJ whole genome shotgun (WGS) entry which is preliminary data.</text>
</comment>
<evidence type="ECO:0000313" key="2">
    <source>
        <dbReference type="EMBL" id="RXN35743.1"/>
    </source>
</evidence>
<sequence>MGSGGLTFSCLVLATLMTLNHAGLVKKMIRQRREALTIPGIHNVTLPSSSQPVIFNHVYNIKVPGSALCSVDLDSPAGLDLEQKDAPSGTEVTDHTLDGRNQIVFTHRINIPKQACGCTDGLPDLKELLNRLEMLEGEVSTLREQCATETTCCSAQATENPTASRGNVSTQEQGSRSMLCAFQLDKDFDSDGPQILAGLQLNDVTTTDLILALWADNSAISLTLFNALKRHTTNISFANKRTRFALNPGLSTLVTAKVICALNLNWNDRCLTHYFLVLPDLPHDVYIGADLLIRLKAHVDLLNGVIWAPMTSQASAVPVNPENLLSGQTIPEACTLISEQETVIPAYTKGVAVRLNLRCGQTLSHSLGFFQPSPECVELGLTLEATPLVEVTSRALYILFNNCMAMDVRVPKAYRLGWLVSYDFQDFELVLPVIGPLPVSMIPEGSSSHTVSTVPFKIITILSVVPVIKEQVCRTELTVDQHLAVYTVSSHPTCETDNATAPPTVHQTDDVKTGEPYPGFETQVQQILKDADALQEDADRHKLRQVLYKYKDSFAKDSLDCGLTDLHVVRVPMHPKAPPTFVKQDSP</sequence>
<dbReference type="EMBL" id="QBIY01011061">
    <property type="protein sequence ID" value="RXN35743.1"/>
    <property type="molecule type" value="Genomic_DNA"/>
</dbReference>
<proteinExistence type="predicted"/>
<dbReference type="InterPro" id="IPR021109">
    <property type="entry name" value="Peptidase_aspartic_dom_sf"/>
</dbReference>
<feature type="chain" id="PRO_5019718880" evidence="1">
    <location>
        <begin position="23"/>
        <end position="587"/>
    </location>
</feature>
<organism evidence="2 3">
    <name type="scientific">Labeo rohita</name>
    <name type="common">Indian major carp</name>
    <name type="synonym">Cyprinus rohita</name>
    <dbReference type="NCBI Taxonomy" id="84645"/>
    <lineage>
        <taxon>Eukaryota</taxon>
        <taxon>Metazoa</taxon>
        <taxon>Chordata</taxon>
        <taxon>Craniata</taxon>
        <taxon>Vertebrata</taxon>
        <taxon>Euteleostomi</taxon>
        <taxon>Actinopterygii</taxon>
        <taxon>Neopterygii</taxon>
        <taxon>Teleostei</taxon>
        <taxon>Ostariophysi</taxon>
        <taxon>Cypriniformes</taxon>
        <taxon>Cyprinidae</taxon>
        <taxon>Labeoninae</taxon>
        <taxon>Labeonini</taxon>
        <taxon>Labeo</taxon>
    </lineage>
</organism>
<name>A0A498NUV2_LABRO</name>
<evidence type="ECO:0000313" key="3">
    <source>
        <dbReference type="Proteomes" id="UP000290572"/>
    </source>
</evidence>
<reference evidence="2 3" key="1">
    <citation type="submission" date="2018-03" db="EMBL/GenBank/DDBJ databases">
        <title>Draft genome sequence of Rohu Carp (Labeo rohita).</title>
        <authorList>
            <person name="Das P."/>
            <person name="Kushwaha B."/>
            <person name="Joshi C.G."/>
            <person name="Kumar D."/>
            <person name="Nagpure N.S."/>
            <person name="Sahoo L."/>
            <person name="Das S.P."/>
            <person name="Bit A."/>
            <person name="Patnaik S."/>
            <person name="Meher P.K."/>
            <person name="Jayasankar P."/>
            <person name="Koringa P.G."/>
            <person name="Patel N.V."/>
            <person name="Hinsu A.T."/>
            <person name="Kumar R."/>
            <person name="Pandey M."/>
            <person name="Agarwal S."/>
            <person name="Srivastava S."/>
            <person name="Singh M."/>
            <person name="Iquebal M.A."/>
            <person name="Jaiswal S."/>
            <person name="Angadi U.B."/>
            <person name="Kumar N."/>
            <person name="Raza M."/>
            <person name="Shah T.M."/>
            <person name="Rai A."/>
            <person name="Jena J.K."/>
        </authorList>
    </citation>
    <scope>NUCLEOTIDE SEQUENCE [LARGE SCALE GENOMIC DNA]</scope>
    <source>
        <strain evidence="2">DASCIFA01</strain>
        <tissue evidence="2">Testis</tissue>
    </source>
</reference>
<dbReference type="Gene3D" id="2.40.70.10">
    <property type="entry name" value="Acid Proteases"/>
    <property type="match status" value="1"/>
</dbReference>
<dbReference type="AlphaFoldDB" id="A0A498NUV2"/>
<evidence type="ECO:0000256" key="1">
    <source>
        <dbReference type="SAM" id="SignalP"/>
    </source>
</evidence>
<protein>
    <submittedName>
        <fullName evidence="2">Tenascin-like protein</fullName>
    </submittedName>
</protein>
<gene>
    <name evidence="2" type="ORF">ROHU_003571</name>
</gene>
<dbReference type="STRING" id="84645.A0A498NUV2"/>
<feature type="signal peptide" evidence="1">
    <location>
        <begin position="1"/>
        <end position="22"/>
    </location>
</feature>